<comment type="caution">
    <text evidence="1">The sequence shown here is derived from an EMBL/GenBank/DDBJ whole genome shotgun (WGS) entry which is preliminary data.</text>
</comment>
<accession>A0AAI9YA75</accession>
<dbReference type="Proteomes" id="UP001239213">
    <property type="component" value="Unassembled WGS sequence"/>
</dbReference>
<dbReference type="AlphaFoldDB" id="A0AAI9YA75"/>
<name>A0AAI9YA75_9PEZI</name>
<dbReference type="EMBL" id="MPDP01000030">
    <property type="protein sequence ID" value="KAK1492254.1"/>
    <property type="molecule type" value="Genomic_DNA"/>
</dbReference>
<keyword evidence="2" id="KW-1185">Reference proteome</keyword>
<protein>
    <submittedName>
        <fullName evidence="1">Uncharacterized protein</fullName>
    </submittedName>
</protein>
<reference evidence="1" key="1">
    <citation type="submission" date="2016-11" db="EMBL/GenBank/DDBJ databases">
        <title>The genome sequence of Colletotrichum cuscutae.</title>
        <authorList>
            <person name="Baroncelli R."/>
        </authorList>
    </citation>
    <scope>NUCLEOTIDE SEQUENCE</scope>
    <source>
        <strain evidence="1">IMI 304802</strain>
    </source>
</reference>
<sequence length="74" mass="8203">MRHDSSFDVYEGQANSAKRGIYASHDGVESPGAHYRRMVIDQLTLPSTFAPTLLAQFWVLNTITATLVDSFSVN</sequence>
<evidence type="ECO:0000313" key="1">
    <source>
        <dbReference type="EMBL" id="KAK1492254.1"/>
    </source>
</evidence>
<proteinExistence type="predicted"/>
<evidence type="ECO:0000313" key="2">
    <source>
        <dbReference type="Proteomes" id="UP001239213"/>
    </source>
</evidence>
<gene>
    <name evidence="1" type="ORF">CCUS01_14036</name>
</gene>
<organism evidence="1 2">
    <name type="scientific">Colletotrichum cuscutae</name>
    <dbReference type="NCBI Taxonomy" id="1209917"/>
    <lineage>
        <taxon>Eukaryota</taxon>
        <taxon>Fungi</taxon>
        <taxon>Dikarya</taxon>
        <taxon>Ascomycota</taxon>
        <taxon>Pezizomycotina</taxon>
        <taxon>Sordariomycetes</taxon>
        <taxon>Hypocreomycetidae</taxon>
        <taxon>Glomerellales</taxon>
        <taxon>Glomerellaceae</taxon>
        <taxon>Colletotrichum</taxon>
        <taxon>Colletotrichum acutatum species complex</taxon>
    </lineage>
</organism>